<accession>D3B325</accession>
<evidence type="ECO:0000256" key="5">
    <source>
        <dbReference type="ARBA" id="ARBA00022729"/>
    </source>
</evidence>
<dbReference type="EMBL" id="ADBJ01000010">
    <property type="protein sequence ID" value="EFA83723.1"/>
    <property type="molecule type" value="Genomic_DNA"/>
</dbReference>
<dbReference type="GeneID" id="31358313"/>
<evidence type="ECO:0000313" key="10">
    <source>
        <dbReference type="Proteomes" id="UP000001396"/>
    </source>
</evidence>
<comment type="caution">
    <text evidence="9">The sequence shown here is derived from an EMBL/GenBank/DDBJ whole genome shotgun (WGS) entry which is preliminary data.</text>
</comment>
<evidence type="ECO:0000256" key="4">
    <source>
        <dbReference type="ARBA" id="ARBA00022448"/>
    </source>
</evidence>
<evidence type="ECO:0000256" key="1">
    <source>
        <dbReference type="ARBA" id="ARBA00002053"/>
    </source>
</evidence>
<proteinExistence type="inferred from homology"/>
<gene>
    <name evidence="9" type="ORF">PPL_02790</name>
</gene>
<comment type="similarity">
    <text evidence="2">Belongs to the NPC2 family.</text>
</comment>
<protein>
    <recommendedName>
        <fullName evidence="8">MD-2-related lipid-recognition domain-containing protein</fullName>
    </recommendedName>
</protein>
<dbReference type="PANTHER" id="PTHR11306:SF0">
    <property type="entry name" value="PHOSPHATIDYLGLYCEROL_PHOSPHATIDYLINOSITOL TRANSFER PROTEIN"/>
    <property type="match status" value="1"/>
</dbReference>
<comment type="function">
    <text evidence="1">Catalyzes the intermembrane transfer of phosphatidylglycerol and phosphatidylinositol.</text>
</comment>
<evidence type="ECO:0000313" key="9">
    <source>
        <dbReference type="EMBL" id="EFA83723.1"/>
    </source>
</evidence>
<evidence type="ECO:0000256" key="7">
    <source>
        <dbReference type="SAM" id="SignalP"/>
    </source>
</evidence>
<dbReference type="Pfam" id="PF02221">
    <property type="entry name" value="E1_DerP2_DerF2"/>
    <property type="match status" value="1"/>
</dbReference>
<sequence>MKYILLLSVVFVMLSLVRSETEANPSYWSSCAAKGDKLTLKNVVLAPFPPVRGKNLNITVIGTLNEKISNGIVYISMIGDNNQKMDTQVDICKNSFTHASECPAPAGNFAKTISLPVPAMAPPGHYTTHIVVRDDKKNQITCYNLDITLPH</sequence>
<dbReference type="InParanoid" id="D3B325"/>
<dbReference type="InterPro" id="IPR003172">
    <property type="entry name" value="ML_dom"/>
</dbReference>
<evidence type="ECO:0000256" key="3">
    <source>
        <dbReference type="ARBA" id="ARBA00011245"/>
    </source>
</evidence>
<dbReference type="AlphaFoldDB" id="D3B325"/>
<dbReference type="Proteomes" id="UP000001396">
    <property type="component" value="Unassembled WGS sequence"/>
</dbReference>
<dbReference type="PANTHER" id="PTHR11306">
    <property type="entry name" value="NIEMANN PICK TYPE C2 PROTEIN NPC2-RELATED"/>
    <property type="match status" value="1"/>
</dbReference>
<name>D3B325_HETP5</name>
<keyword evidence="4" id="KW-0813">Transport</keyword>
<dbReference type="Gene3D" id="2.60.40.770">
    <property type="match status" value="1"/>
</dbReference>
<comment type="subunit">
    <text evidence="3">Monomer.</text>
</comment>
<dbReference type="GO" id="GO:0032934">
    <property type="term" value="F:sterol binding"/>
    <property type="evidence" value="ECO:0007669"/>
    <property type="project" value="InterPro"/>
</dbReference>
<evidence type="ECO:0000259" key="8">
    <source>
        <dbReference type="SMART" id="SM00737"/>
    </source>
</evidence>
<keyword evidence="5 7" id="KW-0732">Signal</keyword>
<keyword evidence="6" id="KW-0445">Lipid transport</keyword>
<dbReference type="GO" id="GO:0015918">
    <property type="term" value="P:sterol transport"/>
    <property type="evidence" value="ECO:0007669"/>
    <property type="project" value="InterPro"/>
</dbReference>
<evidence type="ECO:0000256" key="2">
    <source>
        <dbReference type="ARBA" id="ARBA00006370"/>
    </source>
</evidence>
<dbReference type="SMART" id="SM00737">
    <property type="entry name" value="ML"/>
    <property type="match status" value="1"/>
</dbReference>
<feature type="domain" description="MD-2-related lipid-recognition" evidence="8">
    <location>
        <begin position="28"/>
        <end position="147"/>
    </location>
</feature>
<keyword evidence="10" id="KW-1185">Reference proteome</keyword>
<evidence type="ECO:0000256" key="6">
    <source>
        <dbReference type="ARBA" id="ARBA00023055"/>
    </source>
</evidence>
<feature type="chain" id="PRO_5003042171" description="MD-2-related lipid-recognition domain-containing protein" evidence="7">
    <location>
        <begin position="20"/>
        <end position="151"/>
    </location>
</feature>
<reference evidence="9 10" key="1">
    <citation type="journal article" date="2011" name="Genome Res.">
        <title>Phylogeny-wide analysis of social amoeba genomes highlights ancient origins for complex intercellular communication.</title>
        <authorList>
            <person name="Heidel A.J."/>
            <person name="Lawal H.M."/>
            <person name="Felder M."/>
            <person name="Schilde C."/>
            <person name="Helps N.R."/>
            <person name="Tunggal B."/>
            <person name="Rivero F."/>
            <person name="John U."/>
            <person name="Schleicher M."/>
            <person name="Eichinger L."/>
            <person name="Platzer M."/>
            <person name="Noegel A.A."/>
            <person name="Schaap P."/>
            <person name="Gloeckner G."/>
        </authorList>
    </citation>
    <scope>NUCLEOTIDE SEQUENCE [LARGE SCALE GENOMIC DNA]</scope>
    <source>
        <strain evidence="10">ATCC 26659 / Pp 5 / PN500</strain>
    </source>
</reference>
<dbReference type="OMA" id="RYCDKKA"/>
<organism evidence="9 10">
    <name type="scientific">Heterostelium pallidum (strain ATCC 26659 / Pp 5 / PN500)</name>
    <name type="common">Cellular slime mold</name>
    <name type="synonym">Polysphondylium pallidum</name>
    <dbReference type="NCBI Taxonomy" id="670386"/>
    <lineage>
        <taxon>Eukaryota</taxon>
        <taxon>Amoebozoa</taxon>
        <taxon>Evosea</taxon>
        <taxon>Eumycetozoa</taxon>
        <taxon>Dictyostelia</taxon>
        <taxon>Acytosteliales</taxon>
        <taxon>Acytosteliaceae</taxon>
        <taxon>Heterostelium</taxon>
    </lineage>
</organism>
<feature type="signal peptide" evidence="7">
    <location>
        <begin position="1"/>
        <end position="19"/>
    </location>
</feature>
<dbReference type="SUPFAM" id="SSF81296">
    <property type="entry name" value="E set domains"/>
    <property type="match status" value="1"/>
</dbReference>
<dbReference type="InterPro" id="IPR014756">
    <property type="entry name" value="Ig_E-set"/>
</dbReference>
<dbReference type="InterPro" id="IPR039670">
    <property type="entry name" value="NPC2-like"/>
</dbReference>
<dbReference type="RefSeq" id="XP_020435840.1">
    <property type="nucleotide sequence ID" value="XM_020573768.1"/>
</dbReference>